<organism evidence="2">
    <name type="scientific">Ditylum brightwellii</name>
    <dbReference type="NCBI Taxonomy" id="49249"/>
    <lineage>
        <taxon>Eukaryota</taxon>
        <taxon>Sar</taxon>
        <taxon>Stramenopiles</taxon>
        <taxon>Ochrophyta</taxon>
        <taxon>Bacillariophyta</taxon>
        <taxon>Mediophyceae</taxon>
        <taxon>Lithodesmiophycidae</taxon>
        <taxon>Lithodesmiales</taxon>
        <taxon>Lithodesmiaceae</taxon>
        <taxon>Ditylum</taxon>
    </lineage>
</organism>
<dbReference type="Gene3D" id="3.60.21.10">
    <property type="match status" value="1"/>
</dbReference>
<proteinExistence type="predicted"/>
<feature type="region of interest" description="Disordered" evidence="1">
    <location>
        <begin position="159"/>
        <end position="198"/>
    </location>
</feature>
<accession>A0A7S2E4F4</accession>
<evidence type="ECO:0008006" key="3">
    <source>
        <dbReference type="Google" id="ProtNLM"/>
    </source>
</evidence>
<sequence>MVDIHGWMIRLIPYARYNKLAMLGGGGGGSSNGGGTGVNDPCHVLATHEPPRGYLDKTILGNRERVGSVTLLRHIRDDMKHVDKPKYWFCGHIHEGRGFVQTSFEPRAKQGQRQQGMGKERLFLSSSSSLSWNKKSNKSSEGTNDVSIASAAQTSSTLQSVTTILDDSDETNKMQTRKDDEDKSGRIDEKSTKQNKQTIVINASNANPGPARCLRHGPVIVDLTLDEY</sequence>
<reference evidence="2" key="1">
    <citation type="submission" date="2021-01" db="EMBL/GenBank/DDBJ databases">
        <authorList>
            <person name="Corre E."/>
            <person name="Pelletier E."/>
            <person name="Niang G."/>
            <person name="Scheremetjew M."/>
            <person name="Finn R."/>
            <person name="Kale V."/>
            <person name="Holt S."/>
            <person name="Cochrane G."/>
            <person name="Meng A."/>
            <person name="Brown T."/>
            <person name="Cohen L."/>
        </authorList>
    </citation>
    <scope>NUCLEOTIDE SEQUENCE</scope>
    <source>
        <strain evidence="2">Pop2</strain>
    </source>
</reference>
<name>A0A7S2E4F4_9STRA</name>
<feature type="compositionally biased region" description="Basic and acidic residues" evidence="1">
    <location>
        <begin position="170"/>
        <end position="192"/>
    </location>
</feature>
<feature type="region of interest" description="Disordered" evidence="1">
    <location>
        <begin position="101"/>
        <end position="121"/>
    </location>
</feature>
<evidence type="ECO:0000313" key="2">
    <source>
        <dbReference type="EMBL" id="CAD9315664.1"/>
    </source>
</evidence>
<dbReference type="SUPFAM" id="SSF56300">
    <property type="entry name" value="Metallo-dependent phosphatases"/>
    <property type="match status" value="1"/>
</dbReference>
<dbReference type="EMBL" id="HBGN01003107">
    <property type="protein sequence ID" value="CAD9315664.1"/>
    <property type="molecule type" value="Transcribed_RNA"/>
</dbReference>
<gene>
    <name evidence="2" type="ORF">DBRI1063_LOCUS2071</name>
</gene>
<protein>
    <recommendedName>
        <fullName evidence="3">Calcineurin-like phosphoesterase domain-containing protein</fullName>
    </recommendedName>
</protein>
<dbReference type="InterPro" id="IPR051693">
    <property type="entry name" value="UPF0046_metallophosphoest"/>
</dbReference>
<dbReference type="InterPro" id="IPR029052">
    <property type="entry name" value="Metallo-depent_PP-like"/>
</dbReference>
<dbReference type="PANTHER" id="PTHR12905:SF0">
    <property type="entry name" value="CALCINEURIN-LIKE PHOSPHOESTERASE DOMAIN-CONTAINING PROTEIN"/>
    <property type="match status" value="1"/>
</dbReference>
<evidence type="ECO:0000256" key="1">
    <source>
        <dbReference type="SAM" id="MobiDB-lite"/>
    </source>
</evidence>
<dbReference type="AlphaFoldDB" id="A0A7S2E4F4"/>
<dbReference type="PANTHER" id="PTHR12905">
    <property type="entry name" value="METALLOPHOSPHOESTERASE"/>
    <property type="match status" value="1"/>
</dbReference>